<evidence type="ECO:0000313" key="11">
    <source>
        <dbReference type="EMBL" id="MBB5471995.1"/>
    </source>
</evidence>
<feature type="transmembrane region" description="Helical" evidence="9">
    <location>
        <begin position="122"/>
        <end position="149"/>
    </location>
</feature>
<evidence type="ECO:0000256" key="4">
    <source>
        <dbReference type="ARBA" id="ARBA00022475"/>
    </source>
</evidence>
<dbReference type="Proteomes" id="UP000564629">
    <property type="component" value="Unassembled WGS sequence"/>
</dbReference>
<dbReference type="Pfam" id="PF01061">
    <property type="entry name" value="ABC2_membrane"/>
    <property type="match status" value="1"/>
</dbReference>
<keyword evidence="4 9" id="KW-1003">Cell membrane</keyword>
<gene>
    <name evidence="11" type="ORF">HNR08_000731</name>
</gene>
<feature type="transmembrane region" description="Helical" evidence="9">
    <location>
        <begin position="189"/>
        <end position="210"/>
    </location>
</feature>
<dbReference type="PROSITE" id="PS51012">
    <property type="entry name" value="ABC_TM2"/>
    <property type="match status" value="1"/>
</dbReference>
<feature type="transmembrane region" description="Helical" evidence="9">
    <location>
        <begin position="244"/>
        <end position="266"/>
    </location>
</feature>
<accession>A0A7W8W889</accession>
<keyword evidence="8 9" id="KW-0472">Membrane</keyword>
<comment type="subcellular location">
    <subcellularLocation>
        <location evidence="1">Cell inner membrane</location>
        <topology evidence="1">Multi-pass membrane protein</topology>
    </subcellularLocation>
    <subcellularLocation>
        <location evidence="9">Cell membrane</location>
        <topology evidence="9">Multi-pass membrane protein</topology>
    </subcellularLocation>
</comment>
<comment type="caution">
    <text evidence="11">The sequence shown here is derived from an EMBL/GenBank/DDBJ whole genome shotgun (WGS) entry which is preliminary data.</text>
</comment>
<evidence type="ECO:0000256" key="2">
    <source>
        <dbReference type="ARBA" id="ARBA00007783"/>
    </source>
</evidence>
<evidence type="ECO:0000256" key="1">
    <source>
        <dbReference type="ARBA" id="ARBA00004429"/>
    </source>
</evidence>
<keyword evidence="5" id="KW-0997">Cell inner membrane</keyword>
<protein>
    <recommendedName>
        <fullName evidence="9">Transport permease protein</fullName>
    </recommendedName>
</protein>
<dbReference type="InterPro" id="IPR047817">
    <property type="entry name" value="ABC2_TM_bact-type"/>
</dbReference>
<reference evidence="11 12" key="1">
    <citation type="submission" date="2020-08" db="EMBL/GenBank/DDBJ databases">
        <title>Sequencing the genomes of 1000 actinobacteria strains.</title>
        <authorList>
            <person name="Klenk H.-P."/>
        </authorList>
    </citation>
    <scope>NUCLEOTIDE SEQUENCE [LARGE SCALE GENOMIC DNA]</scope>
    <source>
        <strain evidence="11 12">DSM 9581</strain>
    </source>
</reference>
<feature type="transmembrane region" description="Helical" evidence="9">
    <location>
        <begin position="48"/>
        <end position="73"/>
    </location>
</feature>
<evidence type="ECO:0000313" key="12">
    <source>
        <dbReference type="Proteomes" id="UP000564629"/>
    </source>
</evidence>
<dbReference type="GO" id="GO:0140359">
    <property type="term" value="F:ABC-type transporter activity"/>
    <property type="evidence" value="ECO:0007669"/>
    <property type="project" value="InterPro"/>
</dbReference>
<proteinExistence type="inferred from homology"/>
<evidence type="ECO:0000256" key="9">
    <source>
        <dbReference type="RuleBase" id="RU361157"/>
    </source>
</evidence>
<dbReference type="RefSeq" id="WP_146840614.1">
    <property type="nucleotide sequence ID" value="NZ_BJVQ01000092.1"/>
</dbReference>
<dbReference type="InterPro" id="IPR013525">
    <property type="entry name" value="ABC2_TM"/>
</dbReference>
<evidence type="ECO:0000256" key="3">
    <source>
        <dbReference type="ARBA" id="ARBA00022448"/>
    </source>
</evidence>
<dbReference type="AlphaFoldDB" id="A0A7W8W889"/>
<comment type="similarity">
    <text evidence="2 9">Belongs to the ABC-2 integral membrane protein family.</text>
</comment>
<organism evidence="11 12">
    <name type="scientific">Cellulomonas hominis</name>
    <dbReference type="NCBI Taxonomy" id="156981"/>
    <lineage>
        <taxon>Bacteria</taxon>
        <taxon>Bacillati</taxon>
        <taxon>Actinomycetota</taxon>
        <taxon>Actinomycetes</taxon>
        <taxon>Micrococcales</taxon>
        <taxon>Cellulomonadaceae</taxon>
        <taxon>Cellulomonas</taxon>
    </lineage>
</organism>
<feature type="transmembrane region" description="Helical" evidence="9">
    <location>
        <begin position="161"/>
        <end position="182"/>
    </location>
</feature>
<feature type="transmembrane region" description="Helical" evidence="9">
    <location>
        <begin position="79"/>
        <end position="101"/>
    </location>
</feature>
<dbReference type="PANTHER" id="PTHR30413">
    <property type="entry name" value="INNER MEMBRANE TRANSPORT PERMEASE"/>
    <property type="match status" value="1"/>
</dbReference>
<feature type="domain" description="ABC transmembrane type-2" evidence="10">
    <location>
        <begin position="49"/>
        <end position="269"/>
    </location>
</feature>
<dbReference type="GO" id="GO:0015920">
    <property type="term" value="P:lipopolysaccharide transport"/>
    <property type="evidence" value="ECO:0007669"/>
    <property type="project" value="TreeGrafter"/>
</dbReference>
<name>A0A7W8W889_9CELL</name>
<evidence type="ECO:0000256" key="6">
    <source>
        <dbReference type="ARBA" id="ARBA00022692"/>
    </source>
</evidence>
<dbReference type="PANTHER" id="PTHR30413:SF8">
    <property type="entry name" value="TRANSPORT PERMEASE PROTEIN"/>
    <property type="match status" value="1"/>
</dbReference>
<evidence type="ECO:0000259" key="10">
    <source>
        <dbReference type="PROSITE" id="PS51012"/>
    </source>
</evidence>
<keyword evidence="7 9" id="KW-1133">Transmembrane helix</keyword>
<dbReference type="GO" id="GO:0005886">
    <property type="term" value="C:plasma membrane"/>
    <property type="evidence" value="ECO:0007669"/>
    <property type="project" value="UniProtKB-SubCell"/>
</dbReference>
<evidence type="ECO:0000256" key="5">
    <source>
        <dbReference type="ARBA" id="ARBA00022519"/>
    </source>
</evidence>
<evidence type="ECO:0000256" key="7">
    <source>
        <dbReference type="ARBA" id="ARBA00022989"/>
    </source>
</evidence>
<keyword evidence="3 9" id="KW-0813">Transport</keyword>
<dbReference type="OrthoDB" id="9789409at2"/>
<keyword evidence="6 9" id="KW-0812">Transmembrane</keyword>
<sequence length="277" mass="30450">MRTVATRTVVITPPGRLPLPSWRELWEAREVFTRFGTRDLKLRYRQTALGVIWVVLQPLLSAGIFSIVFGQIADLSSDGVPYFVFSFAGMLAWTLFNGIVSRAAPSLVSNQALVSKVFFPRMLVPLSSVLSVLVDFLVASALMVVLLFWYDIAPGWPILTLPLWILAVILLGSGLGMACSALMVKFRDVAYVVPFALQTLLYASPLAYSLSEVGENIRWLFDINPLTWVLEGFRWSLLGLAQPAGWQMAATAVVSVVAFGGGALIFSKMERGFADVI</sequence>
<evidence type="ECO:0000256" key="8">
    <source>
        <dbReference type="ARBA" id="ARBA00023136"/>
    </source>
</evidence>
<dbReference type="EMBL" id="JACHDN010000001">
    <property type="protein sequence ID" value="MBB5471995.1"/>
    <property type="molecule type" value="Genomic_DNA"/>
</dbReference>